<proteinExistence type="predicted"/>
<accession>A0A4C2E9A7</accession>
<keyword evidence="2" id="KW-1185">Reference proteome</keyword>
<dbReference type="Proteomes" id="UP000301737">
    <property type="component" value="Unassembled WGS sequence"/>
</dbReference>
<sequence>MGRYFRILKALDAPRFVYKYSKTKNTVPELQHQVECRVLTRKYSKYLSDYNTFALFQWQPLKDLEIDKEYFWKKFVHSLDHSNQNAIFLRDKLHNEAMNASLKSTMLSRSYDDEYRCTFQTVSEPYPIKNMLRLTGDLDARLQLHTLGLRTKDNNIASYIQTLLEESENMYKNLSYEKLLSIAKKTRSDKDKPIKELLYTLAENGIINSRIVGTGQWLVLSKA</sequence>
<reference evidence="1 2" key="1">
    <citation type="submission" date="2019-01" db="EMBL/GenBank/DDBJ databases">
        <title>Draft Genome Sequencing of Zygosaccharomyces mellis Ca-7.</title>
        <authorList>
            <person name="Shiwa Y."/>
            <person name="Kanesaki Y."/>
            <person name="Ishige T."/>
            <person name="Mura K."/>
            <person name="Hori T."/>
            <person name="Tamura T."/>
        </authorList>
    </citation>
    <scope>NUCLEOTIDE SEQUENCE [LARGE SCALE GENOMIC DNA]</scope>
    <source>
        <strain evidence="1 2">Ca-7</strain>
    </source>
</reference>
<dbReference type="OrthoDB" id="4036068at2759"/>
<protein>
    <submittedName>
        <fullName evidence="1">Uncharacterized protein</fullName>
    </submittedName>
</protein>
<gene>
    <name evidence="1" type="ORF">ZYGM_000887</name>
</gene>
<organism evidence="1 2">
    <name type="scientific">Zygosaccharomyces mellis</name>
    <dbReference type="NCBI Taxonomy" id="42258"/>
    <lineage>
        <taxon>Eukaryota</taxon>
        <taxon>Fungi</taxon>
        <taxon>Dikarya</taxon>
        <taxon>Ascomycota</taxon>
        <taxon>Saccharomycotina</taxon>
        <taxon>Saccharomycetes</taxon>
        <taxon>Saccharomycetales</taxon>
        <taxon>Saccharomycetaceae</taxon>
        <taxon>Zygosaccharomyces</taxon>
    </lineage>
</organism>
<evidence type="ECO:0000313" key="2">
    <source>
        <dbReference type="Proteomes" id="UP000301737"/>
    </source>
</evidence>
<evidence type="ECO:0000313" key="1">
    <source>
        <dbReference type="EMBL" id="GCE99399.1"/>
    </source>
</evidence>
<dbReference type="AlphaFoldDB" id="A0A4C2E9A7"/>
<name>A0A4C2E9A7_9SACH</name>
<comment type="caution">
    <text evidence="1">The sequence shown here is derived from an EMBL/GenBank/DDBJ whole genome shotgun (WGS) entry which is preliminary data.</text>
</comment>
<dbReference type="EMBL" id="BIMX01000010">
    <property type="protein sequence ID" value="GCE99399.1"/>
    <property type="molecule type" value="Genomic_DNA"/>
</dbReference>